<sequence length="141" mass="14442">MNLTALILAPAVLLGASSAAPARACDCEAEHASPAAATAAGHHLVAAATPATKGAQTVELAVTSEGFVPAEVTVKHGKPVKLVVTRKVERTCATEIVMKDFGVNQPLPLNQPVTVTVTPKKAGEYRFACGMDMIAGVLKAN</sequence>
<gene>
    <name evidence="3" type="ORF">AMYX_24890</name>
</gene>
<dbReference type="Pfam" id="PF13473">
    <property type="entry name" value="Cupredoxin_1"/>
    <property type="match status" value="1"/>
</dbReference>
<dbReference type="AlphaFoldDB" id="A0A7I9VNG8"/>
<keyword evidence="1" id="KW-0732">Signal</keyword>
<dbReference type="EMBL" id="BJTG01000005">
    <property type="protein sequence ID" value="GEJ57748.1"/>
    <property type="molecule type" value="Genomic_DNA"/>
</dbReference>
<organism evidence="3 4">
    <name type="scientific">Anaeromyxobacter diazotrophicus</name>
    <dbReference type="NCBI Taxonomy" id="2590199"/>
    <lineage>
        <taxon>Bacteria</taxon>
        <taxon>Pseudomonadati</taxon>
        <taxon>Myxococcota</taxon>
        <taxon>Myxococcia</taxon>
        <taxon>Myxococcales</taxon>
        <taxon>Cystobacterineae</taxon>
        <taxon>Anaeromyxobacteraceae</taxon>
        <taxon>Anaeromyxobacter</taxon>
    </lineage>
</organism>
<dbReference type="InterPro" id="IPR028096">
    <property type="entry name" value="EfeO_Cupredoxin"/>
</dbReference>
<reference evidence="4" key="1">
    <citation type="journal article" date="2020" name="Appl. Environ. Microbiol.">
        <title>Diazotrophic Anaeromyxobacter Isolates from Soils.</title>
        <authorList>
            <person name="Masuda Y."/>
            <person name="Yamanaka H."/>
            <person name="Xu Z.X."/>
            <person name="Shiratori Y."/>
            <person name="Aono T."/>
            <person name="Amachi S."/>
            <person name="Senoo K."/>
            <person name="Itoh H."/>
        </authorList>
    </citation>
    <scope>NUCLEOTIDE SEQUENCE [LARGE SCALE GENOMIC DNA]</scope>
    <source>
        <strain evidence="4">R267</strain>
    </source>
</reference>
<dbReference type="SUPFAM" id="SSF49503">
    <property type="entry name" value="Cupredoxins"/>
    <property type="match status" value="1"/>
</dbReference>
<keyword evidence="4" id="KW-1185">Reference proteome</keyword>
<dbReference type="InterPro" id="IPR008972">
    <property type="entry name" value="Cupredoxin"/>
</dbReference>
<dbReference type="Gene3D" id="2.60.40.420">
    <property type="entry name" value="Cupredoxins - blue copper proteins"/>
    <property type="match status" value="1"/>
</dbReference>
<dbReference type="Proteomes" id="UP000503640">
    <property type="component" value="Unassembled WGS sequence"/>
</dbReference>
<evidence type="ECO:0000313" key="3">
    <source>
        <dbReference type="EMBL" id="GEJ57748.1"/>
    </source>
</evidence>
<feature type="chain" id="PRO_5029499238" description="EfeO-type cupredoxin-like domain-containing protein" evidence="1">
    <location>
        <begin position="25"/>
        <end position="141"/>
    </location>
</feature>
<name>A0A7I9VNG8_9BACT</name>
<feature type="domain" description="EfeO-type cupredoxin-like" evidence="2">
    <location>
        <begin position="43"/>
        <end position="137"/>
    </location>
</feature>
<proteinExistence type="predicted"/>
<comment type="caution">
    <text evidence="3">The sequence shown here is derived from an EMBL/GenBank/DDBJ whole genome shotgun (WGS) entry which is preliminary data.</text>
</comment>
<protein>
    <recommendedName>
        <fullName evidence="2">EfeO-type cupredoxin-like domain-containing protein</fullName>
    </recommendedName>
</protein>
<accession>A0A7I9VNG8</accession>
<dbReference type="RefSeq" id="WP_235969601.1">
    <property type="nucleotide sequence ID" value="NZ_BJTG01000005.1"/>
</dbReference>
<evidence type="ECO:0000259" key="2">
    <source>
        <dbReference type="Pfam" id="PF13473"/>
    </source>
</evidence>
<feature type="signal peptide" evidence="1">
    <location>
        <begin position="1"/>
        <end position="24"/>
    </location>
</feature>
<evidence type="ECO:0000256" key="1">
    <source>
        <dbReference type="SAM" id="SignalP"/>
    </source>
</evidence>
<evidence type="ECO:0000313" key="4">
    <source>
        <dbReference type="Proteomes" id="UP000503640"/>
    </source>
</evidence>